<dbReference type="PROSITE" id="PS50102">
    <property type="entry name" value="RRM"/>
    <property type="match status" value="1"/>
</dbReference>
<protein>
    <recommendedName>
        <fullName evidence="3">RRM domain-containing protein</fullName>
    </recommendedName>
</protein>
<organism evidence="4 5">
    <name type="scientific">Passalora fulva</name>
    <name type="common">Tomato leaf mold</name>
    <name type="synonym">Cladosporium fulvum</name>
    <dbReference type="NCBI Taxonomy" id="5499"/>
    <lineage>
        <taxon>Eukaryota</taxon>
        <taxon>Fungi</taxon>
        <taxon>Dikarya</taxon>
        <taxon>Ascomycota</taxon>
        <taxon>Pezizomycotina</taxon>
        <taxon>Dothideomycetes</taxon>
        <taxon>Dothideomycetidae</taxon>
        <taxon>Mycosphaerellales</taxon>
        <taxon>Mycosphaerellaceae</taxon>
        <taxon>Fulvia</taxon>
    </lineage>
</organism>
<dbReference type="Gene3D" id="3.30.70.330">
    <property type="match status" value="1"/>
</dbReference>
<accession>A0A9Q8UWC7</accession>
<evidence type="ECO:0000313" key="4">
    <source>
        <dbReference type="EMBL" id="UJO24863.1"/>
    </source>
</evidence>
<dbReference type="SUPFAM" id="SSF54928">
    <property type="entry name" value="RNA-binding domain, RBD"/>
    <property type="match status" value="1"/>
</dbReference>
<reference evidence="4" key="2">
    <citation type="journal article" date="2022" name="Microb. Genom.">
        <title>A chromosome-scale genome assembly of the tomato pathogen Cladosporium fulvum reveals a compartmentalized genome architecture and the presence of a dispensable chromosome.</title>
        <authorList>
            <person name="Zaccaron A.Z."/>
            <person name="Chen L.H."/>
            <person name="Samaras A."/>
            <person name="Stergiopoulos I."/>
        </authorList>
    </citation>
    <scope>NUCLEOTIDE SEQUENCE</scope>
    <source>
        <strain evidence="4">Race5_Kim</strain>
    </source>
</reference>
<evidence type="ECO:0000313" key="5">
    <source>
        <dbReference type="Proteomes" id="UP000756132"/>
    </source>
</evidence>
<feature type="compositionally biased region" description="Polar residues" evidence="2">
    <location>
        <begin position="77"/>
        <end position="92"/>
    </location>
</feature>
<dbReference type="RefSeq" id="XP_047769229.1">
    <property type="nucleotide sequence ID" value="XM_047913735.1"/>
</dbReference>
<keyword evidence="1" id="KW-0694">RNA-binding</keyword>
<reference evidence="4" key="1">
    <citation type="submission" date="2021-12" db="EMBL/GenBank/DDBJ databases">
        <authorList>
            <person name="Zaccaron A."/>
            <person name="Stergiopoulos I."/>
        </authorList>
    </citation>
    <scope>NUCLEOTIDE SEQUENCE</scope>
    <source>
        <strain evidence="4">Race5_Kim</strain>
    </source>
</reference>
<keyword evidence="5" id="KW-1185">Reference proteome</keyword>
<feature type="compositionally biased region" description="Low complexity" evidence="2">
    <location>
        <begin position="93"/>
        <end position="112"/>
    </location>
</feature>
<dbReference type="GeneID" id="71994465"/>
<evidence type="ECO:0000256" key="2">
    <source>
        <dbReference type="SAM" id="MobiDB-lite"/>
    </source>
</evidence>
<name>A0A9Q8UWC7_PASFU</name>
<dbReference type="InterPro" id="IPR012677">
    <property type="entry name" value="Nucleotide-bd_a/b_plait_sf"/>
</dbReference>
<dbReference type="KEGG" id="ffu:CLAFUR5_14587"/>
<dbReference type="InterPro" id="IPR000504">
    <property type="entry name" value="RRM_dom"/>
</dbReference>
<feature type="compositionally biased region" description="Polar residues" evidence="2">
    <location>
        <begin position="1"/>
        <end position="10"/>
    </location>
</feature>
<dbReference type="Proteomes" id="UP000756132">
    <property type="component" value="Chromosome 13"/>
</dbReference>
<dbReference type="GO" id="GO:0003723">
    <property type="term" value="F:RNA binding"/>
    <property type="evidence" value="ECO:0007669"/>
    <property type="project" value="UniProtKB-UniRule"/>
</dbReference>
<dbReference type="InterPro" id="IPR035979">
    <property type="entry name" value="RBD_domain_sf"/>
</dbReference>
<sequence length="331" mass="36239">MSVFSNNQQALAPPPPGDPNYHKKKQLDYQEQDICMFNFTPTNVVYQPSKSKELDSGILSLEIPTCVAKVSPPPSPTLSVASSPATFSSRSNTPGGSVTSGISSPSSCSPRTAPGPSYYAAAHDAVALREIKRTFERAQELCPADAAVFVGNLPAGLTDLQLSHELVNHFQVFGHLNVLVSRTYTAEAVKPTAIMQFTHPAAATKAVDNSCGWRIGGRKLRVARSTAHRSLTVWPNGVVHPATTRANFNSGIHADEVFVAQNQFHDYAPFDQIDFHITQWTYMRLGANDGIRITFTNYGQYLRAKRAVKNGALPYHEKKAYRGPSFADLRY</sequence>
<evidence type="ECO:0000259" key="3">
    <source>
        <dbReference type="PROSITE" id="PS50102"/>
    </source>
</evidence>
<feature type="region of interest" description="Disordered" evidence="2">
    <location>
        <begin position="74"/>
        <end position="113"/>
    </location>
</feature>
<proteinExistence type="predicted"/>
<dbReference type="OrthoDB" id="410044at2759"/>
<dbReference type="Pfam" id="PF00076">
    <property type="entry name" value="RRM_1"/>
    <property type="match status" value="1"/>
</dbReference>
<feature type="domain" description="RRM" evidence="3">
    <location>
        <begin position="146"/>
        <end position="227"/>
    </location>
</feature>
<dbReference type="EMBL" id="CP090175">
    <property type="protein sequence ID" value="UJO24863.1"/>
    <property type="molecule type" value="Genomic_DNA"/>
</dbReference>
<feature type="region of interest" description="Disordered" evidence="2">
    <location>
        <begin position="1"/>
        <end position="23"/>
    </location>
</feature>
<dbReference type="AlphaFoldDB" id="A0A9Q8UWC7"/>
<gene>
    <name evidence="4" type="ORF">CLAFUR5_14587</name>
</gene>
<evidence type="ECO:0000256" key="1">
    <source>
        <dbReference type="PROSITE-ProRule" id="PRU00176"/>
    </source>
</evidence>